<dbReference type="EMBL" id="CAQQ02043638">
    <property type="status" value="NOT_ANNOTATED_CDS"/>
    <property type="molecule type" value="Genomic_DNA"/>
</dbReference>
<reference evidence="1" key="2">
    <citation type="submission" date="2015-06" db="UniProtKB">
        <authorList>
            <consortium name="EnsemblMetazoa"/>
        </authorList>
    </citation>
    <scope>IDENTIFICATION</scope>
</reference>
<dbReference type="EnsemblMetazoa" id="MESCA001183-RA">
    <property type="protein sequence ID" value="MESCA001183-PA"/>
    <property type="gene ID" value="MESCA001183"/>
</dbReference>
<protein>
    <submittedName>
        <fullName evidence="1">Uncharacterized protein</fullName>
    </submittedName>
</protein>
<dbReference type="EMBL" id="CAQQ02043637">
    <property type="status" value="NOT_ANNOTATED_CDS"/>
    <property type="molecule type" value="Genomic_DNA"/>
</dbReference>
<evidence type="ECO:0000313" key="2">
    <source>
        <dbReference type="Proteomes" id="UP000015102"/>
    </source>
</evidence>
<organism evidence="1 2">
    <name type="scientific">Megaselia scalaris</name>
    <name type="common">Humpbacked fly</name>
    <name type="synonym">Phora scalaris</name>
    <dbReference type="NCBI Taxonomy" id="36166"/>
    <lineage>
        <taxon>Eukaryota</taxon>
        <taxon>Metazoa</taxon>
        <taxon>Ecdysozoa</taxon>
        <taxon>Arthropoda</taxon>
        <taxon>Hexapoda</taxon>
        <taxon>Insecta</taxon>
        <taxon>Pterygota</taxon>
        <taxon>Neoptera</taxon>
        <taxon>Endopterygota</taxon>
        <taxon>Diptera</taxon>
        <taxon>Brachycera</taxon>
        <taxon>Muscomorpha</taxon>
        <taxon>Platypezoidea</taxon>
        <taxon>Phoridae</taxon>
        <taxon>Megaseliini</taxon>
        <taxon>Megaselia</taxon>
    </lineage>
</organism>
<sequence length="69" mass="7646">MITFTTHDGIINSSRNLDDQWVPIVHDAIITFSIRLIPSLKRSFGAKIEQSFKSNQNSVLGVQMDGGAK</sequence>
<reference evidence="2" key="1">
    <citation type="submission" date="2013-02" db="EMBL/GenBank/DDBJ databases">
        <authorList>
            <person name="Hughes D."/>
        </authorList>
    </citation>
    <scope>NUCLEOTIDE SEQUENCE</scope>
    <source>
        <strain>Durham</strain>
        <strain evidence="2">NC isolate 2 -- Noor lab</strain>
    </source>
</reference>
<dbReference type="HOGENOM" id="CLU_2778787_0_0_1"/>
<keyword evidence="2" id="KW-1185">Reference proteome</keyword>
<evidence type="ECO:0000313" key="1">
    <source>
        <dbReference type="EnsemblMetazoa" id="MESCA001183-PA"/>
    </source>
</evidence>
<name>T1GD05_MEGSC</name>
<dbReference type="AlphaFoldDB" id="T1GD05"/>
<accession>T1GD05</accession>
<dbReference type="Proteomes" id="UP000015102">
    <property type="component" value="Unassembled WGS sequence"/>
</dbReference>
<proteinExistence type="predicted"/>